<reference evidence="1" key="1">
    <citation type="journal article" date="2023" name="Comput. Struct. Biotechnol. J.">
        <title>Discovery of a novel marine Bacteroidetes with a rich repertoire of carbohydrate-active enzymes.</title>
        <authorList>
            <person name="Chen B."/>
            <person name="Liu G."/>
            <person name="Chen Q."/>
            <person name="Wang H."/>
            <person name="Liu L."/>
            <person name="Tang K."/>
        </authorList>
    </citation>
    <scope>NUCLEOTIDE SEQUENCE</scope>
    <source>
        <strain evidence="1">TK19036</strain>
    </source>
</reference>
<dbReference type="AlphaFoldDB" id="A0AA49GHA6"/>
<protein>
    <recommendedName>
        <fullName evidence="2">JmjC domain-containing protein</fullName>
    </recommendedName>
</protein>
<organism evidence="1">
    <name type="scientific">Roseihalotalea indica</name>
    <dbReference type="NCBI Taxonomy" id="2867963"/>
    <lineage>
        <taxon>Bacteria</taxon>
        <taxon>Pseudomonadati</taxon>
        <taxon>Bacteroidota</taxon>
        <taxon>Cytophagia</taxon>
        <taxon>Cytophagales</taxon>
        <taxon>Catalimonadaceae</taxon>
        <taxon>Roseihalotalea</taxon>
    </lineage>
</organism>
<name>A0AA49GHA6_9BACT</name>
<dbReference type="EMBL" id="CP120682">
    <property type="protein sequence ID" value="WKN34022.1"/>
    <property type="molecule type" value="Genomic_DNA"/>
</dbReference>
<dbReference type="SUPFAM" id="SSF51197">
    <property type="entry name" value="Clavaminate synthase-like"/>
    <property type="match status" value="1"/>
</dbReference>
<evidence type="ECO:0008006" key="2">
    <source>
        <dbReference type="Google" id="ProtNLM"/>
    </source>
</evidence>
<gene>
    <name evidence="1" type="ORF">K4G66_16705</name>
</gene>
<proteinExistence type="predicted"/>
<sequence>MTAQWWSNFIEATDNMQEPFVFPNAMEEHTTNLDTLLLEVLSTLFSEDQSNGNVRIWCNGAYDQEELYHSSLAEQNLTQWFQRVFKKEKFGIFINGCNHLSSSINERLATMMLPLLRNKGVPMDGLNVTLLIGNYGYTPFGVHIDQGPNEKTERNVFHFHLGPGEKTIYTWEPELYCKLAGGDPHYREREPERILKYAKKFTFNRGDVFFLPWSKYHVGYTEEISIGLTVIYPNDTNVAMVKKVLKRIEDEMLQEEYTEILSPLSDEGSLLEMGVDRQIKKAVNLPGGSLSAVFYEHYEDYKLEILSSMGFGADRSVESCLSEEMNTETLPMYGVVIGISPFTIYYKISTQSSERYIDIFARGQKFTMPYHRTVVEVIDKLNTWSPFSIEELIALLQSSFQVSEVSGLLMFLSKVRAIKIDQQVQQTLSI</sequence>
<reference evidence="1" key="2">
    <citation type="journal article" date="2024" name="Antonie Van Leeuwenhoek">
        <title>Roseihalotalea indica gen. nov., sp. nov., a halophilic Bacteroidetes from mesopelagic Southwest Indian Ocean with higher carbohydrate metabolic potential.</title>
        <authorList>
            <person name="Chen B."/>
            <person name="Zhang M."/>
            <person name="Lin D."/>
            <person name="Ye J."/>
            <person name="Tang K."/>
        </authorList>
    </citation>
    <scope>NUCLEOTIDE SEQUENCE</scope>
    <source>
        <strain evidence="1">TK19036</strain>
    </source>
</reference>
<accession>A0AA49GHA6</accession>
<evidence type="ECO:0000313" key="1">
    <source>
        <dbReference type="EMBL" id="WKN34022.1"/>
    </source>
</evidence>